<dbReference type="InterPro" id="IPR036283">
    <property type="entry name" value="NOB1_Zf-like_sf"/>
</dbReference>
<dbReference type="InterPro" id="IPR033411">
    <property type="entry name" value="Ribonuclease_PIN"/>
</dbReference>
<keyword evidence="5 7" id="KW-0862">Zinc</keyword>
<evidence type="ECO:0000256" key="3">
    <source>
        <dbReference type="ARBA" id="ARBA00022723"/>
    </source>
</evidence>
<comment type="subcellular location">
    <subcellularLocation>
        <location evidence="7">Nucleus</location>
        <location evidence="7">Nucleolus</location>
    </subcellularLocation>
</comment>
<dbReference type="InterPro" id="IPR014881">
    <property type="entry name" value="NOB1_Zn-bd"/>
</dbReference>
<evidence type="ECO:0000313" key="12">
    <source>
        <dbReference type="EMBL" id="KAA8904103.1"/>
    </source>
</evidence>
<dbReference type="SUPFAM" id="SSF144206">
    <property type="entry name" value="NOB1 zinc finger-like"/>
    <property type="match status" value="1"/>
</dbReference>
<keyword evidence="6 7" id="KW-0539">Nucleus</keyword>
<dbReference type="GO" id="GO:0005737">
    <property type="term" value="C:cytoplasm"/>
    <property type="evidence" value="ECO:0007669"/>
    <property type="project" value="UniProtKB-ARBA"/>
</dbReference>
<feature type="compositionally biased region" description="Acidic residues" evidence="9">
    <location>
        <begin position="158"/>
        <end position="168"/>
    </location>
</feature>
<feature type="compositionally biased region" description="Basic residues" evidence="9">
    <location>
        <begin position="174"/>
        <end position="186"/>
    </location>
</feature>
<dbReference type="RefSeq" id="XP_034013188.1">
    <property type="nucleotide sequence ID" value="XM_034154665.1"/>
</dbReference>
<reference evidence="12 13" key="1">
    <citation type="submission" date="2019-07" db="EMBL/GenBank/DDBJ databases">
        <title>Genome assembly of two rare yeast pathogens: Diutina rugosa and Trichomonascus ciferrii.</title>
        <authorList>
            <person name="Mixao V."/>
            <person name="Saus E."/>
            <person name="Hansen A."/>
            <person name="Lass-Flor C."/>
            <person name="Gabaldon T."/>
        </authorList>
    </citation>
    <scope>NUCLEOTIDE SEQUENCE [LARGE SCALE GENOMIC DNA]</scope>
    <source>
        <strain evidence="12 13">CBS 613</strain>
    </source>
</reference>
<protein>
    <recommendedName>
        <fullName evidence="7">20S-pre-rRNA D-site endonuclease NOB1</fullName>
    </recommendedName>
</protein>
<dbReference type="InterPro" id="IPR017117">
    <property type="entry name" value="Nob1_euk"/>
</dbReference>
<feature type="binding site" evidence="8">
    <location>
        <position position="320"/>
    </location>
    <ligand>
        <name>Zn(2+)</name>
        <dbReference type="ChEBI" id="CHEBI:29105"/>
    </ligand>
</feature>
<dbReference type="GeneID" id="54780706"/>
<feature type="domain" description="Nin one binding (NOB1) Zn-ribbon-like" evidence="10">
    <location>
        <begin position="288"/>
        <end position="363"/>
    </location>
</feature>
<evidence type="ECO:0000256" key="2">
    <source>
        <dbReference type="ARBA" id="ARBA00022722"/>
    </source>
</evidence>
<feature type="binding site" evidence="8">
    <location>
        <position position="301"/>
    </location>
    <ligand>
        <name>Zn(2+)</name>
        <dbReference type="ChEBI" id="CHEBI:29105"/>
    </ligand>
</feature>
<gene>
    <name evidence="12" type="ORF">DIURU_002055</name>
</gene>
<evidence type="ECO:0000256" key="5">
    <source>
        <dbReference type="ARBA" id="ARBA00022833"/>
    </source>
</evidence>
<evidence type="ECO:0000313" key="13">
    <source>
        <dbReference type="Proteomes" id="UP000449547"/>
    </source>
</evidence>
<feature type="binding site" evidence="8">
    <location>
        <position position="298"/>
    </location>
    <ligand>
        <name>Zn(2+)</name>
        <dbReference type="ChEBI" id="CHEBI:29105"/>
    </ligand>
</feature>
<dbReference type="Proteomes" id="UP000449547">
    <property type="component" value="Unassembled WGS sequence"/>
</dbReference>
<dbReference type="VEuPathDB" id="FungiDB:DIURU_002055"/>
<dbReference type="EMBL" id="SWFT01000064">
    <property type="protein sequence ID" value="KAA8904103.1"/>
    <property type="molecule type" value="Genomic_DNA"/>
</dbReference>
<dbReference type="GO" id="GO:0030688">
    <property type="term" value="C:preribosome, small subunit precursor"/>
    <property type="evidence" value="ECO:0007669"/>
    <property type="project" value="TreeGrafter"/>
</dbReference>
<organism evidence="12 13">
    <name type="scientific">Diutina rugosa</name>
    <name type="common">Yeast</name>
    <name type="synonym">Candida rugosa</name>
    <dbReference type="NCBI Taxonomy" id="5481"/>
    <lineage>
        <taxon>Eukaryota</taxon>
        <taxon>Fungi</taxon>
        <taxon>Dikarya</taxon>
        <taxon>Ascomycota</taxon>
        <taxon>Saccharomycotina</taxon>
        <taxon>Pichiomycetes</taxon>
        <taxon>Debaryomycetaceae</taxon>
        <taxon>Diutina</taxon>
    </lineage>
</organism>
<evidence type="ECO:0000259" key="11">
    <source>
        <dbReference type="Pfam" id="PF17146"/>
    </source>
</evidence>
<dbReference type="GO" id="GO:0046872">
    <property type="term" value="F:metal ion binding"/>
    <property type="evidence" value="ECO:0007669"/>
    <property type="project" value="UniProtKB-UniRule"/>
</dbReference>
<evidence type="ECO:0000256" key="4">
    <source>
        <dbReference type="ARBA" id="ARBA00022801"/>
    </source>
</evidence>
<dbReference type="OrthoDB" id="446759at2759"/>
<dbReference type="CDD" id="cd09876">
    <property type="entry name" value="PIN_Nob1-like"/>
    <property type="match status" value="1"/>
</dbReference>
<dbReference type="Gene3D" id="6.20.210.10">
    <property type="entry name" value="Nin one binding (NOB1), Zn-ribbon-like"/>
    <property type="match status" value="1"/>
</dbReference>
<keyword evidence="3 7" id="KW-0479">Metal-binding</keyword>
<evidence type="ECO:0000256" key="6">
    <source>
        <dbReference type="ARBA" id="ARBA00023242"/>
    </source>
</evidence>
<evidence type="ECO:0000256" key="9">
    <source>
        <dbReference type="SAM" id="MobiDB-lite"/>
    </source>
</evidence>
<keyword evidence="2" id="KW-0540">Nuclease</keyword>
<comment type="function">
    <text evidence="7">Required for the synthesis of 40S ribosome subunits. Has a role in processing 20S pre-rRNA into the mature 18S rRNA, where it is required for cleavage at the 3' end of the mature 18S rRNA (D-site). Accompanies the 20S pre-rRNA from the nucleus to the cytoplasm.</text>
</comment>
<evidence type="ECO:0000256" key="8">
    <source>
        <dbReference type="PIRSR" id="PIRSR037125-1"/>
    </source>
</evidence>
<accession>A0A642URP3</accession>
<dbReference type="GO" id="GO:0005730">
    <property type="term" value="C:nucleolus"/>
    <property type="evidence" value="ECO:0007669"/>
    <property type="project" value="UniProtKB-SubCell"/>
</dbReference>
<feature type="region of interest" description="Disordered" evidence="9">
    <location>
        <begin position="102"/>
        <end position="199"/>
    </location>
</feature>
<dbReference type="Gene3D" id="3.40.50.1010">
    <property type="entry name" value="5'-nuclease"/>
    <property type="match status" value="1"/>
</dbReference>
<feature type="compositionally biased region" description="Basic residues" evidence="9">
    <location>
        <begin position="446"/>
        <end position="457"/>
    </location>
</feature>
<sequence length="457" mass="51408">MAPVQTLILDAGPLITQPASVLMKLGDEIYTTPGVRGELRDEQVQRQLIIWGDRLKVRQPKPESIHRVTAFAKQTGDSTVLSLNDIHIIALAYELDVEAHGGDDSHIRSHPTEPKAGHIIQQTPPQQEQQQEQAQSTETTTERQSEPVAEASTAGEPATEEPIEDDDGFQVVTKKTRNRRHHRKHQPQPEPQPEPEPEPVVEEIQADEVLEHVEHQDDAGEVDFDDDEGWITPDNINQEMLKDAADVVEDAAPAEPLKCALATGDFACQNVAIQMGLTLMNYSTGKQIHRVKNFMYRCHACFKLTPIPKDGTPKHFCPKCGGATLMRCTVSVDSETGKITPHLKRNFVYIRRGERYSMPSPLSKMSQKKAGQRGFQHNEASRHRAEGEPLLLREDQKEYQQALKHNEWERRQQEKAMQQWVGGGSADNYISPFASTHTRNQGVRVGRGRHSNAKKRK</sequence>
<name>A0A642URP3_DIURU</name>
<dbReference type="FunFam" id="3.40.50.1010:FF:000020">
    <property type="entry name" value="20S-pre-rRNA D-site endonuclease NOB1"/>
    <property type="match status" value="1"/>
</dbReference>
<dbReference type="PANTHER" id="PTHR12814:SF2">
    <property type="entry name" value="RNA-BINDING PROTEIN NOB1"/>
    <property type="match status" value="1"/>
</dbReference>
<dbReference type="PIRSF" id="PIRSF037125">
    <property type="entry name" value="D-site_20S_pre-rRNA_nuclease"/>
    <property type="match status" value="1"/>
</dbReference>
<feature type="domain" description="Ribonuclease PIN" evidence="11">
    <location>
        <begin position="7"/>
        <end position="95"/>
    </location>
</feature>
<keyword evidence="13" id="KW-1185">Reference proteome</keyword>
<dbReference type="InterPro" id="IPR039907">
    <property type="entry name" value="NOB1"/>
</dbReference>
<dbReference type="Pfam" id="PF17146">
    <property type="entry name" value="PIN_6"/>
    <property type="match status" value="1"/>
</dbReference>
<dbReference type="PANTHER" id="PTHR12814">
    <property type="entry name" value="RNA-BINDING PROTEIN NOB1"/>
    <property type="match status" value="1"/>
</dbReference>
<feature type="binding site" evidence="8">
    <location>
        <position position="317"/>
    </location>
    <ligand>
        <name>Zn(2+)</name>
        <dbReference type="ChEBI" id="CHEBI:29105"/>
    </ligand>
</feature>
<comment type="caution">
    <text evidence="12">The sequence shown here is derived from an EMBL/GenBank/DDBJ whole genome shotgun (WGS) entry which is preliminary data.</text>
</comment>
<proteinExistence type="inferred from homology"/>
<dbReference type="OMA" id="GYELECE"/>
<dbReference type="AlphaFoldDB" id="A0A642URP3"/>
<feature type="compositionally biased region" description="Low complexity" evidence="9">
    <location>
        <begin position="121"/>
        <end position="139"/>
    </location>
</feature>
<dbReference type="GO" id="GO:0004521">
    <property type="term" value="F:RNA endonuclease activity"/>
    <property type="evidence" value="ECO:0007669"/>
    <property type="project" value="UniProtKB-UniRule"/>
</dbReference>
<feature type="region of interest" description="Disordered" evidence="9">
    <location>
        <begin position="431"/>
        <end position="457"/>
    </location>
</feature>
<dbReference type="GO" id="GO:0030490">
    <property type="term" value="P:maturation of SSU-rRNA"/>
    <property type="evidence" value="ECO:0007669"/>
    <property type="project" value="TreeGrafter"/>
</dbReference>
<dbReference type="Pfam" id="PF08772">
    <property type="entry name" value="Zn_ribbon_NOB1"/>
    <property type="match status" value="1"/>
</dbReference>
<evidence type="ECO:0000256" key="7">
    <source>
        <dbReference type="PIRNR" id="PIRNR037125"/>
    </source>
</evidence>
<comment type="similarity">
    <text evidence="1 7">Belongs to the NOB1 family.</text>
</comment>
<keyword evidence="4" id="KW-0378">Hydrolase</keyword>
<dbReference type="GO" id="GO:0016787">
    <property type="term" value="F:hydrolase activity"/>
    <property type="evidence" value="ECO:0007669"/>
    <property type="project" value="UniProtKB-KW"/>
</dbReference>
<feature type="compositionally biased region" description="Basic and acidic residues" evidence="9">
    <location>
        <begin position="102"/>
        <end position="116"/>
    </location>
</feature>
<evidence type="ECO:0000256" key="1">
    <source>
        <dbReference type="ARBA" id="ARBA00005858"/>
    </source>
</evidence>
<evidence type="ECO:0000259" key="10">
    <source>
        <dbReference type="Pfam" id="PF08772"/>
    </source>
</evidence>